<organism evidence="4 5">
    <name type="scientific">Brumimicrobium oceani</name>
    <dbReference type="NCBI Taxonomy" id="2100725"/>
    <lineage>
        <taxon>Bacteria</taxon>
        <taxon>Pseudomonadati</taxon>
        <taxon>Bacteroidota</taxon>
        <taxon>Flavobacteriia</taxon>
        <taxon>Flavobacteriales</taxon>
        <taxon>Crocinitomicaceae</taxon>
        <taxon>Brumimicrobium</taxon>
    </lineage>
</organism>
<dbReference type="Proteomes" id="UP000245370">
    <property type="component" value="Unassembled WGS sequence"/>
</dbReference>
<dbReference type="NCBIfam" id="TIGR04183">
    <property type="entry name" value="Por_Secre_tail"/>
    <property type="match status" value="1"/>
</dbReference>
<dbReference type="GO" id="GO:0004252">
    <property type="term" value="F:serine-type endopeptidase activity"/>
    <property type="evidence" value="ECO:0007669"/>
    <property type="project" value="InterPro"/>
</dbReference>
<reference evidence="4 5" key="1">
    <citation type="submission" date="2018-05" db="EMBL/GenBank/DDBJ databases">
        <title>Brumimicrobium oceani sp. nov., isolated from coastal sediment.</title>
        <authorList>
            <person name="Kou Y."/>
        </authorList>
    </citation>
    <scope>NUCLEOTIDE SEQUENCE [LARGE SCALE GENOMIC DNA]</scope>
    <source>
        <strain evidence="4 5">C305</strain>
    </source>
</reference>
<keyword evidence="1 2" id="KW-0732">Signal</keyword>
<evidence type="ECO:0000313" key="4">
    <source>
        <dbReference type="EMBL" id="PWH85555.1"/>
    </source>
</evidence>
<feature type="signal peptide" evidence="2">
    <location>
        <begin position="1"/>
        <end position="21"/>
    </location>
</feature>
<gene>
    <name evidence="4" type="ORF">DIT68_07910</name>
</gene>
<dbReference type="Pfam" id="PF13365">
    <property type="entry name" value="Trypsin_2"/>
    <property type="match status" value="1"/>
</dbReference>
<keyword evidence="5" id="KW-1185">Reference proteome</keyword>
<dbReference type="EMBL" id="QFRJ01000005">
    <property type="protein sequence ID" value="PWH85555.1"/>
    <property type="molecule type" value="Genomic_DNA"/>
</dbReference>
<dbReference type="InterPro" id="IPR001254">
    <property type="entry name" value="Trypsin_dom"/>
</dbReference>
<dbReference type="OrthoDB" id="9342482at2"/>
<accession>A0A2U2XCN5</accession>
<evidence type="ECO:0000313" key="5">
    <source>
        <dbReference type="Proteomes" id="UP000245370"/>
    </source>
</evidence>
<feature type="chain" id="PRO_5015730871" description="Peptidase S1 domain-containing protein" evidence="2">
    <location>
        <begin position="22"/>
        <end position="763"/>
    </location>
</feature>
<dbReference type="Gene3D" id="2.40.10.10">
    <property type="entry name" value="Trypsin-like serine proteases"/>
    <property type="match status" value="2"/>
</dbReference>
<dbReference type="SUPFAM" id="SSF50494">
    <property type="entry name" value="Trypsin-like serine proteases"/>
    <property type="match status" value="1"/>
</dbReference>
<feature type="domain" description="Peptidase S1" evidence="3">
    <location>
        <begin position="192"/>
        <end position="440"/>
    </location>
</feature>
<reference evidence="4 5" key="2">
    <citation type="submission" date="2018-05" db="EMBL/GenBank/DDBJ databases">
        <authorList>
            <person name="Lanie J.A."/>
            <person name="Ng W.-L."/>
            <person name="Kazmierczak K.M."/>
            <person name="Andrzejewski T.M."/>
            <person name="Davidsen T.M."/>
            <person name="Wayne K.J."/>
            <person name="Tettelin H."/>
            <person name="Glass J.I."/>
            <person name="Rusch D."/>
            <person name="Podicherti R."/>
            <person name="Tsui H.-C.T."/>
            <person name="Winkler M.E."/>
        </authorList>
    </citation>
    <scope>NUCLEOTIDE SEQUENCE [LARGE SCALE GENOMIC DNA]</scope>
    <source>
        <strain evidence="4 5">C305</strain>
    </source>
</reference>
<dbReference type="InterPro" id="IPR026444">
    <property type="entry name" value="Secre_tail"/>
</dbReference>
<dbReference type="PANTHER" id="PTHR36234:SF5">
    <property type="entry name" value="LYSYL ENDOPEPTIDASE"/>
    <property type="match status" value="1"/>
</dbReference>
<dbReference type="Pfam" id="PF18962">
    <property type="entry name" value="Por_Secre_tail"/>
    <property type="match status" value="1"/>
</dbReference>
<comment type="caution">
    <text evidence="4">The sequence shown here is derived from an EMBL/GenBank/DDBJ whole genome shotgun (WGS) entry which is preliminary data.</text>
</comment>
<evidence type="ECO:0000259" key="3">
    <source>
        <dbReference type="PROSITE" id="PS50240"/>
    </source>
</evidence>
<dbReference type="AlphaFoldDB" id="A0A2U2XCN5"/>
<dbReference type="RefSeq" id="WP_109359261.1">
    <property type="nucleotide sequence ID" value="NZ_QFRJ01000005.1"/>
</dbReference>
<sequence length="763" mass="83243">MKRISLSILMLLSFISFGQQGDGGEPNGFNYFLKNGRELPTYSYDQPNIAELRAEDRITDSLKSGPWRFGYNYATSINLENSAVWYTKSNGDKLGFLKITSDQAKTINLTFSNTEIPEGNELFVYNADKSFVLGKFTQNHIYKGELGTELVPGNTVIVEYFVPAKNSDIMGNIEISRITHGYRTAGEFQTKALGSSGSCNMNVNCPDGAPFVNQRNSAVMLVSGGNGFCSGALINNTQYDGTPYVLTANHCYSNVTNWVFRFNWQATNCNNPSTSPSFQSLSGSIERSKRTNSDFLLVEITGGLSNGIVPQSHSPYYAGWNRGNAAPTSTISIHHPSGDIKKISFDDQPASAVQAMGSPEANSSWRVEWDRNTTTEGGSSGSPLFNQNGEIIGQLWGGNAGCNGTSSSGQDYYGRIFNSWNPSGSANSGQLKHWLDPLNQGSISISGYDPYNSQFDYDASVTSITGQDGKNCESGFTPELKFLNKGALPLTSLVIQYKYNGGSTQTMNWSGNLGYFASETIQLPTFNQVDGANTISVTLVNPNGQTDQDMTDNQMSLNFSASPNGTIVDMDLYLGCYGDEASWVLENANGNVLYSGSGYSTTNAPNLIQEQFCLSDGCYKLNLMDAYGDGYEGAYYNQCDFTGSMTLRNNATNALIAELLEEDANFGDEKAFTFCFNAVSLNSEELENNITIYPNPSNGDFTIQMDFEGEKNIVLRNITGQSVASYQSTDNQFKVAGNNLSAGMYMVTISNNERSVTRKIIVE</sequence>
<dbReference type="PANTHER" id="PTHR36234">
    <property type="entry name" value="LYSYL ENDOPEPTIDASE"/>
    <property type="match status" value="1"/>
</dbReference>
<protein>
    <recommendedName>
        <fullName evidence="3">Peptidase S1 domain-containing protein</fullName>
    </recommendedName>
</protein>
<evidence type="ECO:0000256" key="2">
    <source>
        <dbReference type="SAM" id="SignalP"/>
    </source>
</evidence>
<dbReference type="InterPro" id="IPR043504">
    <property type="entry name" value="Peptidase_S1_PA_chymotrypsin"/>
</dbReference>
<dbReference type="InterPro" id="IPR009003">
    <property type="entry name" value="Peptidase_S1_PA"/>
</dbReference>
<dbReference type="PROSITE" id="PS50240">
    <property type="entry name" value="TRYPSIN_DOM"/>
    <property type="match status" value="1"/>
</dbReference>
<name>A0A2U2XCN5_9FLAO</name>
<evidence type="ECO:0000256" key="1">
    <source>
        <dbReference type="ARBA" id="ARBA00022729"/>
    </source>
</evidence>
<dbReference type="GO" id="GO:0006508">
    <property type="term" value="P:proteolysis"/>
    <property type="evidence" value="ECO:0007669"/>
    <property type="project" value="InterPro"/>
</dbReference>
<proteinExistence type="predicted"/>